<gene>
    <name evidence="2" type="ORF">EV671_103441</name>
</gene>
<dbReference type="AlphaFoldDB" id="A0A4R3UJ81"/>
<protein>
    <submittedName>
        <fullName evidence="2">Uncharacterized protein</fullName>
    </submittedName>
</protein>
<accession>A0A4R3UJ81</accession>
<organism evidence="2 3">
    <name type="scientific">Roseateles saccharophilus</name>
    <name type="common">Pseudomonas saccharophila</name>
    <dbReference type="NCBI Taxonomy" id="304"/>
    <lineage>
        <taxon>Bacteria</taxon>
        <taxon>Pseudomonadati</taxon>
        <taxon>Pseudomonadota</taxon>
        <taxon>Betaproteobacteria</taxon>
        <taxon>Burkholderiales</taxon>
        <taxon>Sphaerotilaceae</taxon>
        <taxon>Roseateles</taxon>
    </lineage>
</organism>
<keyword evidence="3" id="KW-1185">Reference proteome</keyword>
<evidence type="ECO:0000313" key="3">
    <source>
        <dbReference type="Proteomes" id="UP000295110"/>
    </source>
</evidence>
<comment type="caution">
    <text evidence="2">The sequence shown here is derived from an EMBL/GenBank/DDBJ whole genome shotgun (WGS) entry which is preliminary data.</text>
</comment>
<name>A0A4R3UJ81_ROSSA</name>
<dbReference type="EMBL" id="SMBU01000034">
    <property type="protein sequence ID" value="TCU89709.1"/>
    <property type="molecule type" value="Genomic_DNA"/>
</dbReference>
<reference evidence="2 3" key="1">
    <citation type="submission" date="2019-03" db="EMBL/GenBank/DDBJ databases">
        <title>Genomic Encyclopedia of Type Strains, Phase IV (KMG-IV): sequencing the most valuable type-strain genomes for metagenomic binning, comparative biology and taxonomic classification.</title>
        <authorList>
            <person name="Goeker M."/>
        </authorList>
    </citation>
    <scope>NUCLEOTIDE SEQUENCE [LARGE SCALE GENOMIC DNA]</scope>
    <source>
        <strain evidence="2 3">DSM 654</strain>
    </source>
</reference>
<dbReference type="Proteomes" id="UP000295110">
    <property type="component" value="Unassembled WGS sequence"/>
</dbReference>
<sequence>MKLADNAMFSARVNKSDGREMPGPATLRNKAPASFEGHHIRHLCTPNDHASLFAPRLGPSTDIRLIPGDESHRPHAPPA</sequence>
<evidence type="ECO:0000256" key="1">
    <source>
        <dbReference type="SAM" id="MobiDB-lite"/>
    </source>
</evidence>
<evidence type="ECO:0000313" key="2">
    <source>
        <dbReference type="EMBL" id="TCU89709.1"/>
    </source>
</evidence>
<feature type="region of interest" description="Disordered" evidence="1">
    <location>
        <begin position="1"/>
        <end position="30"/>
    </location>
</feature>
<proteinExistence type="predicted"/>